<gene>
    <name evidence="2" type="ORF">J0695_13625</name>
</gene>
<keyword evidence="1" id="KW-1133">Transmembrane helix</keyword>
<dbReference type="EMBL" id="JAFLRJ010000121">
    <property type="protein sequence ID" value="MBO0512840.1"/>
    <property type="molecule type" value="Genomic_DNA"/>
</dbReference>
<keyword evidence="1" id="KW-0472">Membrane</keyword>
<dbReference type="AlphaFoldDB" id="A0A939JI61"/>
<dbReference type="RefSeq" id="WP_206962273.1">
    <property type="nucleotide sequence ID" value="NZ_BAAAJJ010000001.1"/>
</dbReference>
<sequence length="152" mass="16934">MTGPAQGRDGPKAIVLRVVFVLVAVVSIGFLSWTAMLRLAILRRTRSDWALFWGVSVLTVVCVGMLEERFKDSWVSDTGMIVLLVQAAAVVVHFLMADIRFHRNQGRARSQDPVWAPGLYVPPPARTGQSIELRRAELDELSDYLRKDGSGR</sequence>
<reference evidence="2" key="1">
    <citation type="submission" date="2021-03" db="EMBL/GenBank/DDBJ databases">
        <title>Streptomyces poriferae sp. nov., a novel marine sponge-derived Actinobacteria species with anti-MRSA activity.</title>
        <authorList>
            <person name="Sandoval-Powers M."/>
            <person name="Kralova S."/>
            <person name="Nguyen G.-S."/>
            <person name="Fawwal D."/>
            <person name="Degnes K."/>
            <person name="Klinkenberg G."/>
            <person name="Sletta H."/>
            <person name="Wentzel A."/>
            <person name="Liles M.R."/>
        </authorList>
    </citation>
    <scope>NUCLEOTIDE SEQUENCE</scope>
    <source>
        <strain evidence="2">DSM 41794</strain>
    </source>
</reference>
<keyword evidence="1" id="KW-0812">Transmembrane</keyword>
<feature type="transmembrane region" description="Helical" evidence="1">
    <location>
        <begin position="78"/>
        <end position="97"/>
    </location>
</feature>
<evidence type="ECO:0000313" key="3">
    <source>
        <dbReference type="Proteomes" id="UP000664167"/>
    </source>
</evidence>
<feature type="transmembrane region" description="Helical" evidence="1">
    <location>
        <begin position="14"/>
        <end position="37"/>
    </location>
</feature>
<evidence type="ECO:0000256" key="1">
    <source>
        <dbReference type="SAM" id="Phobius"/>
    </source>
</evidence>
<proteinExistence type="predicted"/>
<accession>A0A939JI61</accession>
<name>A0A939JI61_9ACTN</name>
<dbReference type="Proteomes" id="UP000664167">
    <property type="component" value="Unassembled WGS sequence"/>
</dbReference>
<keyword evidence="3" id="KW-1185">Reference proteome</keyword>
<feature type="transmembrane region" description="Helical" evidence="1">
    <location>
        <begin position="49"/>
        <end position="66"/>
    </location>
</feature>
<evidence type="ECO:0000313" key="2">
    <source>
        <dbReference type="EMBL" id="MBO0512840.1"/>
    </source>
</evidence>
<organism evidence="2 3">
    <name type="scientific">Streptomyces beijiangensis</name>
    <dbReference type="NCBI Taxonomy" id="163361"/>
    <lineage>
        <taxon>Bacteria</taxon>
        <taxon>Bacillati</taxon>
        <taxon>Actinomycetota</taxon>
        <taxon>Actinomycetes</taxon>
        <taxon>Kitasatosporales</taxon>
        <taxon>Streptomycetaceae</taxon>
        <taxon>Streptomyces</taxon>
    </lineage>
</organism>
<protein>
    <submittedName>
        <fullName evidence="2">Uncharacterized protein</fullName>
    </submittedName>
</protein>
<comment type="caution">
    <text evidence="2">The sequence shown here is derived from an EMBL/GenBank/DDBJ whole genome shotgun (WGS) entry which is preliminary data.</text>
</comment>